<evidence type="ECO:0000256" key="7">
    <source>
        <dbReference type="ARBA" id="ARBA00023136"/>
    </source>
</evidence>
<sequence>MRKPSSILLPAILGNILEYYDFTVYSVFSSVISRAFFPEGSQQKHILWTLIIFTIGVLARPIGGIFFGFIGDRYGRRLALTMAMSGMTLSTLLMGCMPTYEDMGIYAPALLLGLRLLQGLSISGESVGTAIYILEHYRHVKPGFTAGLVNASNLVGTLLASLVGILAEQYPIAFAWRLAFLLGGLMGLAGFFLRLKIVETPVFKQLMEQKKTLKDPFRVVVRTAWKAMFVTFCVGSMASSIVYLVKSYTNVYYHTVLKLDNTIALSYLFYVSFISMLSMPLFGRLADRIGPFKTIVRASIALCLLILPTLVYMTHFISIVHQIIGLTVLGMLSGVMGGVAYFFVLSLFKPEQKFSGASFSYNLGIALFGGSTPPISHWLITQTKLQFAPAFYIMLLAVLFLLSLYLMRSTVNSLMKNATS</sequence>
<evidence type="ECO:0000256" key="3">
    <source>
        <dbReference type="ARBA" id="ARBA00022475"/>
    </source>
</evidence>
<feature type="transmembrane region" description="Helical" evidence="8">
    <location>
        <begin position="78"/>
        <end position="100"/>
    </location>
</feature>
<reference evidence="10 11" key="1">
    <citation type="submission" date="2018-05" db="EMBL/GenBank/DDBJ databases">
        <title>Candidatus Cardinium hertigii Genome Assembly.</title>
        <authorList>
            <person name="Showmaker K.C."/>
            <person name="Walden K.O."/>
            <person name="Fields C.J."/>
            <person name="Lambert K.N."/>
            <person name="Hudson M.E."/>
        </authorList>
    </citation>
    <scope>NUCLEOTIDE SEQUENCE [LARGE SCALE GENOMIC DNA]</scope>
    <source>
        <strain evidence="11">cHgTN10</strain>
    </source>
</reference>
<feature type="transmembrane region" description="Helical" evidence="8">
    <location>
        <begin position="146"/>
        <end position="167"/>
    </location>
</feature>
<feature type="transmembrane region" description="Helical" evidence="8">
    <location>
        <begin position="323"/>
        <end position="348"/>
    </location>
</feature>
<dbReference type="RefSeq" id="WP_109996880.1">
    <property type="nucleotide sequence ID" value="NZ_CP029619.1"/>
</dbReference>
<protein>
    <submittedName>
        <fullName evidence="10">Glycine betaine/proline/ectoine/pipecolic acid transporter OusA</fullName>
    </submittedName>
</protein>
<evidence type="ECO:0000256" key="6">
    <source>
        <dbReference type="ARBA" id="ARBA00022989"/>
    </source>
</evidence>
<dbReference type="Gene3D" id="1.20.1250.20">
    <property type="entry name" value="MFS general substrate transporter like domains"/>
    <property type="match status" value="2"/>
</dbReference>
<feature type="domain" description="Major facilitator superfamily (MFS) profile" evidence="9">
    <location>
        <begin position="7"/>
        <end position="415"/>
    </location>
</feature>
<dbReference type="PANTHER" id="PTHR43528:SF1">
    <property type="entry name" value="ALPHA-KETOGLUTARATE PERMEASE"/>
    <property type="match status" value="1"/>
</dbReference>
<organism evidence="10 11">
    <name type="scientific">Candidatus Cardinium hertigii</name>
    <dbReference type="NCBI Taxonomy" id="247481"/>
    <lineage>
        <taxon>Bacteria</taxon>
        <taxon>Pseudomonadati</taxon>
        <taxon>Bacteroidota</taxon>
        <taxon>Cytophagia</taxon>
        <taxon>Cytophagales</taxon>
        <taxon>Amoebophilaceae</taxon>
        <taxon>Candidatus Cardinium</taxon>
    </lineage>
</organism>
<keyword evidence="7 8" id="KW-0472">Membrane</keyword>
<dbReference type="KEGG" id="cher:DK880_00078"/>
<dbReference type="PROSITE" id="PS50850">
    <property type="entry name" value="MFS"/>
    <property type="match status" value="1"/>
</dbReference>
<feature type="transmembrane region" description="Helical" evidence="8">
    <location>
        <begin position="173"/>
        <end position="198"/>
    </location>
</feature>
<accession>A0A2Z3LBV3</accession>
<dbReference type="EMBL" id="CP029619">
    <property type="protein sequence ID" value="AWN81416.1"/>
    <property type="molecule type" value="Genomic_DNA"/>
</dbReference>
<gene>
    <name evidence="10" type="primary">ousA</name>
    <name evidence="10" type="ORF">DK880_00078</name>
</gene>
<comment type="subcellular location">
    <subcellularLocation>
        <location evidence="1">Cell membrane</location>
        <topology evidence="1">Multi-pass membrane protein</topology>
    </subcellularLocation>
</comment>
<feature type="transmembrane region" description="Helical" evidence="8">
    <location>
        <begin position="295"/>
        <end position="317"/>
    </location>
</feature>
<dbReference type="PANTHER" id="PTHR43528">
    <property type="entry name" value="ALPHA-KETOGLUTARATE PERMEASE"/>
    <property type="match status" value="1"/>
</dbReference>
<evidence type="ECO:0000256" key="8">
    <source>
        <dbReference type="SAM" id="Phobius"/>
    </source>
</evidence>
<dbReference type="GO" id="GO:0015293">
    <property type="term" value="F:symporter activity"/>
    <property type="evidence" value="ECO:0007669"/>
    <property type="project" value="UniProtKB-KW"/>
</dbReference>
<dbReference type="InterPro" id="IPR036259">
    <property type="entry name" value="MFS_trans_sf"/>
</dbReference>
<feature type="transmembrane region" description="Helical" evidence="8">
    <location>
        <begin position="112"/>
        <end position="134"/>
    </location>
</feature>
<dbReference type="InterPro" id="IPR011701">
    <property type="entry name" value="MFS"/>
</dbReference>
<dbReference type="AlphaFoldDB" id="A0A2Z3LBV3"/>
<name>A0A2Z3LBV3_9BACT</name>
<dbReference type="Proteomes" id="UP000245872">
    <property type="component" value="Chromosome"/>
</dbReference>
<feature type="transmembrane region" description="Helical" evidence="8">
    <location>
        <begin position="264"/>
        <end position="283"/>
    </location>
</feature>
<evidence type="ECO:0000313" key="10">
    <source>
        <dbReference type="EMBL" id="AWN81416.1"/>
    </source>
</evidence>
<evidence type="ECO:0000256" key="5">
    <source>
        <dbReference type="ARBA" id="ARBA00022847"/>
    </source>
</evidence>
<dbReference type="Pfam" id="PF07690">
    <property type="entry name" value="MFS_1"/>
    <property type="match status" value="1"/>
</dbReference>
<evidence type="ECO:0000313" key="11">
    <source>
        <dbReference type="Proteomes" id="UP000245872"/>
    </source>
</evidence>
<keyword evidence="5" id="KW-0769">Symport</keyword>
<feature type="transmembrane region" description="Helical" evidence="8">
    <location>
        <begin position="7"/>
        <end position="28"/>
    </location>
</feature>
<evidence type="ECO:0000259" key="9">
    <source>
        <dbReference type="PROSITE" id="PS50850"/>
    </source>
</evidence>
<dbReference type="InterPro" id="IPR020846">
    <property type="entry name" value="MFS_dom"/>
</dbReference>
<proteinExistence type="predicted"/>
<evidence type="ECO:0000256" key="4">
    <source>
        <dbReference type="ARBA" id="ARBA00022692"/>
    </source>
</evidence>
<evidence type="ECO:0000256" key="1">
    <source>
        <dbReference type="ARBA" id="ARBA00004651"/>
    </source>
</evidence>
<dbReference type="InterPro" id="IPR051084">
    <property type="entry name" value="H+-coupled_symporters"/>
</dbReference>
<keyword evidence="6 8" id="KW-1133">Transmembrane helix</keyword>
<feature type="transmembrane region" description="Helical" evidence="8">
    <location>
        <begin position="48"/>
        <end position="71"/>
    </location>
</feature>
<feature type="transmembrane region" description="Helical" evidence="8">
    <location>
        <begin position="219"/>
        <end position="244"/>
    </location>
</feature>
<keyword evidence="11" id="KW-1185">Reference proteome</keyword>
<dbReference type="SUPFAM" id="SSF103473">
    <property type="entry name" value="MFS general substrate transporter"/>
    <property type="match status" value="1"/>
</dbReference>
<keyword evidence="4 8" id="KW-0812">Transmembrane</keyword>
<keyword evidence="2" id="KW-0813">Transport</keyword>
<dbReference type="OrthoDB" id="9783227at2"/>
<feature type="transmembrane region" description="Helical" evidence="8">
    <location>
        <begin position="360"/>
        <end position="380"/>
    </location>
</feature>
<feature type="transmembrane region" description="Helical" evidence="8">
    <location>
        <begin position="386"/>
        <end position="407"/>
    </location>
</feature>
<keyword evidence="3" id="KW-1003">Cell membrane</keyword>
<dbReference type="GO" id="GO:0005886">
    <property type="term" value="C:plasma membrane"/>
    <property type="evidence" value="ECO:0007669"/>
    <property type="project" value="UniProtKB-SubCell"/>
</dbReference>
<evidence type="ECO:0000256" key="2">
    <source>
        <dbReference type="ARBA" id="ARBA00022448"/>
    </source>
</evidence>